<name>A0ABN9ACR4_9NEOB</name>
<keyword evidence="2" id="KW-1185">Reference proteome</keyword>
<comment type="caution">
    <text evidence="1">The sequence shown here is derived from an EMBL/GenBank/DDBJ whole genome shotgun (WGS) entry which is preliminary data.</text>
</comment>
<reference evidence="1" key="1">
    <citation type="submission" date="2023-05" db="EMBL/GenBank/DDBJ databases">
        <authorList>
            <person name="Stuckert A."/>
        </authorList>
    </citation>
    <scope>NUCLEOTIDE SEQUENCE</scope>
</reference>
<sequence length="82" mass="9425">MRCGTRRSVWGAPSAGRRTMELCCLQIRLRPPRVVLDSAHTSWYWTPPTRVIRVLRCVRPEIRAPPTAPDKRGKLPCGFRNI</sequence>
<dbReference type="Proteomes" id="UP001162483">
    <property type="component" value="Unassembled WGS sequence"/>
</dbReference>
<dbReference type="EMBL" id="CATNWA010000155">
    <property type="protein sequence ID" value="CAI9533786.1"/>
    <property type="molecule type" value="Genomic_DNA"/>
</dbReference>
<accession>A0ABN9ACR4</accession>
<protein>
    <recommendedName>
        <fullName evidence="3">Secreted protein</fullName>
    </recommendedName>
</protein>
<evidence type="ECO:0000313" key="1">
    <source>
        <dbReference type="EMBL" id="CAI9533786.1"/>
    </source>
</evidence>
<evidence type="ECO:0008006" key="3">
    <source>
        <dbReference type="Google" id="ProtNLM"/>
    </source>
</evidence>
<evidence type="ECO:0000313" key="2">
    <source>
        <dbReference type="Proteomes" id="UP001162483"/>
    </source>
</evidence>
<proteinExistence type="predicted"/>
<gene>
    <name evidence="1" type="ORF">SPARVUS_LOCUS489747</name>
</gene>
<organism evidence="1 2">
    <name type="scientific">Staurois parvus</name>
    <dbReference type="NCBI Taxonomy" id="386267"/>
    <lineage>
        <taxon>Eukaryota</taxon>
        <taxon>Metazoa</taxon>
        <taxon>Chordata</taxon>
        <taxon>Craniata</taxon>
        <taxon>Vertebrata</taxon>
        <taxon>Euteleostomi</taxon>
        <taxon>Amphibia</taxon>
        <taxon>Batrachia</taxon>
        <taxon>Anura</taxon>
        <taxon>Neobatrachia</taxon>
        <taxon>Ranoidea</taxon>
        <taxon>Ranidae</taxon>
        <taxon>Staurois</taxon>
    </lineage>
</organism>